<evidence type="ECO:0000313" key="2">
    <source>
        <dbReference type="EMBL" id="OIT27799.1"/>
    </source>
</evidence>
<name>A0A1J6L221_NICAT</name>
<evidence type="ECO:0000256" key="1">
    <source>
        <dbReference type="SAM" id="MobiDB-lite"/>
    </source>
</evidence>
<accession>A0A1J6L221</accession>
<feature type="region of interest" description="Disordered" evidence="1">
    <location>
        <begin position="140"/>
        <end position="194"/>
    </location>
</feature>
<dbReference type="Gramene" id="OIT27799">
    <property type="protein sequence ID" value="OIT27799"/>
    <property type="gene ID" value="A4A49_64927"/>
</dbReference>
<dbReference type="AlphaFoldDB" id="A0A1J6L221"/>
<sequence length="194" mass="20982">MASLQCNKPAQHAPSTVCQKTTTVTCNKANNEHHSFADKMKDMTGKMYHHDNHNYQSACHGTKTQQTCHGTKTQQTCHGTKTQQSCHGTKTQQTAACHGTKTQQSAACHGTKTQQSAASHGTKTQQTACHGTSASAAHAGACGKKKEGNFMHKMRDQMRSRRNRNKDGSCSYSSDSSSSSSDESDNENCGRTKV</sequence>
<keyword evidence="3" id="KW-1185">Reference proteome</keyword>
<gene>
    <name evidence="2" type="ORF">A4A49_64927</name>
</gene>
<dbReference type="Proteomes" id="UP000187609">
    <property type="component" value="Unassembled WGS sequence"/>
</dbReference>
<proteinExistence type="predicted"/>
<feature type="compositionally biased region" description="Low complexity" evidence="1">
    <location>
        <begin position="168"/>
        <end position="181"/>
    </location>
</feature>
<dbReference type="EMBL" id="MJEQ01002272">
    <property type="protein sequence ID" value="OIT27799.1"/>
    <property type="molecule type" value="Genomic_DNA"/>
</dbReference>
<evidence type="ECO:0000313" key="3">
    <source>
        <dbReference type="Proteomes" id="UP000187609"/>
    </source>
</evidence>
<dbReference type="OMA" id="ACHGTKP"/>
<comment type="caution">
    <text evidence="2">The sequence shown here is derived from an EMBL/GenBank/DDBJ whole genome shotgun (WGS) entry which is preliminary data.</text>
</comment>
<protein>
    <submittedName>
        <fullName evidence="2">Uncharacterized protein</fullName>
    </submittedName>
</protein>
<feature type="compositionally biased region" description="Basic and acidic residues" evidence="1">
    <location>
        <begin position="144"/>
        <end position="159"/>
    </location>
</feature>
<organism evidence="2 3">
    <name type="scientific">Nicotiana attenuata</name>
    <name type="common">Coyote tobacco</name>
    <dbReference type="NCBI Taxonomy" id="49451"/>
    <lineage>
        <taxon>Eukaryota</taxon>
        <taxon>Viridiplantae</taxon>
        <taxon>Streptophyta</taxon>
        <taxon>Embryophyta</taxon>
        <taxon>Tracheophyta</taxon>
        <taxon>Spermatophyta</taxon>
        <taxon>Magnoliopsida</taxon>
        <taxon>eudicotyledons</taxon>
        <taxon>Gunneridae</taxon>
        <taxon>Pentapetalae</taxon>
        <taxon>asterids</taxon>
        <taxon>lamiids</taxon>
        <taxon>Solanales</taxon>
        <taxon>Solanaceae</taxon>
        <taxon>Nicotianoideae</taxon>
        <taxon>Nicotianeae</taxon>
        <taxon>Nicotiana</taxon>
    </lineage>
</organism>
<reference evidence="2" key="1">
    <citation type="submission" date="2016-11" db="EMBL/GenBank/DDBJ databases">
        <title>The genome of Nicotiana attenuata.</title>
        <authorList>
            <person name="Xu S."/>
            <person name="Brockmoeller T."/>
            <person name="Gaquerel E."/>
            <person name="Navarro A."/>
            <person name="Kuhl H."/>
            <person name="Gase K."/>
            <person name="Ling Z."/>
            <person name="Zhou W."/>
            <person name="Kreitzer C."/>
            <person name="Stanke M."/>
            <person name="Tang H."/>
            <person name="Lyons E."/>
            <person name="Pandey P."/>
            <person name="Pandey S.P."/>
            <person name="Timmermann B."/>
            <person name="Baldwin I.T."/>
        </authorList>
    </citation>
    <scope>NUCLEOTIDE SEQUENCE [LARGE SCALE GENOMIC DNA]</scope>
    <source>
        <strain evidence="2">UT</strain>
    </source>
</reference>